<feature type="transmembrane region" description="Helical" evidence="1">
    <location>
        <begin position="190"/>
        <end position="212"/>
    </location>
</feature>
<keyword evidence="1" id="KW-1133">Transmembrane helix</keyword>
<keyword evidence="2" id="KW-0732">Signal</keyword>
<keyword evidence="4" id="KW-1185">Reference proteome</keyword>
<dbReference type="KEGG" id="pfaa:MM59RIKEN_18750"/>
<gene>
    <name evidence="3" type="ORF">MM59RIKEN_18750</name>
</gene>
<feature type="transmembrane region" description="Helical" evidence="1">
    <location>
        <begin position="67"/>
        <end position="84"/>
    </location>
</feature>
<dbReference type="AlphaFoldDB" id="A0A810QFB9"/>
<keyword evidence="1" id="KW-0812">Transmembrane</keyword>
<dbReference type="InterPro" id="IPR008875">
    <property type="entry name" value="TraX"/>
</dbReference>
<name>A0A810QFB9_9FIRM</name>
<evidence type="ECO:0000313" key="3">
    <source>
        <dbReference type="EMBL" id="BCK84556.1"/>
    </source>
</evidence>
<accession>A0A810QFB9</accession>
<evidence type="ECO:0000256" key="1">
    <source>
        <dbReference type="SAM" id="Phobius"/>
    </source>
</evidence>
<evidence type="ECO:0000313" key="4">
    <source>
        <dbReference type="Proteomes" id="UP000679848"/>
    </source>
</evidence>
<proteinExistence type="predicted"/>
<feature type="signal peptide" evidence="2">
    <location>
        <begin position="1"/>
        <end position="30"/>
    </location>
</feature>
<feature type="transmembrane region" description="Helical" evidence="1">
    <location>
        <begin position="121"/>
        <end position="143"/>
    </location>
</feature>
<dbReference type="RefSeq" id="WP_213543208.1">
    <property type="nucleotide sequence ID" value="NZ_AP023420.1"/>
</dbReference>
<sequence length="247" mass="27641">MKKIQDLKCLNGLTLKLLAMALMLCDHMWATVVPGGQWMTNLGRLAFPIFAFQIAEGYARTHNFKRYLGRMFLFALISELPFNLMTGGGLLFPFHQNVMFTFCLALLMLRLADLGRARGPVWHGLSIVVACGLGWLLGTLAMVDYSGAGVLMVMLFHLTRSLPWGWLVQLGGMIFLNGVLLGGMQLEVSLFGLELTLPQQGLAVLALIPIWLYNGRQGPYNRLVQYACYAFYPLHILVLAVLWLYVL</sequence>
<dbReference type="EMBL" id="AP023420">
    <property type="protein sequence ID" value="BCK84556.1"/>
    <property type="molecule type" value="Genomic_DNA"/>
</dbReference>
<reference evidence="3" key="1">
    <citation type="submission" date="2020-09" db="EMBL/GenBank/DDBJ databases">
        <title>New species isolated from human feces.</title>
        <authorList>
            <person name="Kitahara M."/>
            <person name="Shigeno Y."/>
            <person name="Shime M."/>
            <person name="Matsumoto Y."/>
            <person name="Nakamura S."/>
            <person name="Motooka D."/>
            <person name="Fukuoka S."/>
            <person name="Nishikawa H."/>
            <person name="Benno Y."/>
        </authorList>
    </citation>
    <scope>NUCLEOTIDE SEQUENCE</scope>
    <source>
        <strain evidence="3">MM59</strain>
    </source>
</reference>
<feature type="chain" id="PRO_5038503967" evidence="2">
    <location>
        <begin position="31"/>
        <end position="247"/>
    </location>
</feature>
<protein>
    <submittedName>
        <fullName evidence="3">Conjugal transfer protein TraX</fullName>
    </submittedName>
</protein>
<organism evidence="3 4">
    <name type="scientific">Pusillibacter faecalis</name>
    <dbReference type="NCBI Taxonomy" id="2714358"/>
    <lineage>
        <taxon>Bacteria</taxon>
        <taxon>Bacillati</taxon>
        <taxon>Bacillota</taxon>
        <taxon>Clostridia</taxon>
        <taxon>Eubacteriales</taxon>
        <taxon>Oscillospiraceae</taxon>
        <taxon>Pusillibacter</taxon>
    </lineage>
</organism>
<feature type="transmembrane region" description="Helical" evidence="1">
    <location>
        <begin position="163"/>
        <end position="183"/>
    </location>
</feature>
<dbReference type="Pfam" id="PF05857">
    <property type="entry name" value="TraX"/>
    <property type="match status" value="1"/>
</dbReference>
<keyword evidence="1" id="KW-0472">Membrane</keyword>
<feature type="transmembrane region" description="Helical" evidence="1">
    <location>
        <begin position="224"/>
        <end position="246"/>
    </location>
</feature>
<dbReference type="Proteomes" id="UP000679848">
    <property type="component" value="Chromosome"/>
</dbReference>
<evidence type="ECO:0000256" key="2">
    <source>
        <dbReference type="SAM" id="SignalP"/>
    </source>
</evidence>